<evidence type="ECO:0000256" key="2">
    <source>
        <dbReference type="ARBA" id="ARBA00022448"/>
    </source>
</evidence>
<dbReference type="GO" id="GO:0005886">
    <property type="term" value="C:plasma membrane"/>
    <property type="evidence" value="ECO:0007669"/>
    <property type="project" value="UniProtKB-SubCell"/>
</dbReference>
<dbReference type="GO" id="GO:0042941">
    <property type="term" value="P:D-alanine transmembrane transport"/>
    <property type="evidence" value="ECO:0007669"/>
    <property type="project" value="TreeGrafter"/>
</dbReference>
<evidence type="ECO:0000256" key="10">
    <source>
        <dbReference type="SAM" id="Phobius"/>
    </source>
</evidence>
<dbReference type="RefSeq" id="WP_213161585.1">
    <property type="nucleotide sequence ID" value="NZ_CP058214.1"/>
</dbReference>
<dbReference type="GO" id="GO:0015192">
    <property type="term" value="F:L-phenylalanine transmembrane transporter activity"/>
    <property type="evidence" value="ECO:0007669"/>
    <property type="project" value="TreeGrafter"/>
</dbReference>
<dbReference type="Proteomes" id="UP000593594">
    <property type="component" value="Chromosome"/>
</dbReference>
<keyword evidence="7 10" id="KW-1133">Transmembrane helix</keyword>
<keyword evidence="6" id="KW-0029">Amino-acid transport</keyword>
<dbReference type="InterPro" id="IPR052157">
    <property type="entry name" value="BCAA_transport_permease"/>
</dbReference>
<evidence type="ECO:0000256" key="6">
    <source>
        <dbReference type="ARBA" id="ARBA00022970"/>
    </source>
</evidence>
<evidence type="ECO:0000256" key="8">
    <source>
        <dbReference type="ARBA" id="ARBA00023136"/>
    </source>
</evidence>
<evidence type="ECO:0000313" key="11">
    <source>
        <dbReference type="EMBL" id="QPC44219.1"/>
    </source>
</evidence>
<dbReference type="AlphaFoldDB" id="A0A7S8HD85"/>
<comment type="similarity">
    <text evidence="9">Belongs to the binding-protein-dependent transport system permease family. LivHM subfamily.</text>
</comment>
<dbReference type="GO" id="GO:0015188">
    <property type="term" value="F:L-isoleucine transmembrane transporter activity"/>
    <property type="evidence" value="ECO:0007669"/>
    <property type="project" value="TreeGrafter"/>
</dbReference>
<feature type="transmembrane region" description="Helical" evidence="10">
    <location>
        <begin position="98"/>
        <end position="117"/>
    </location>
</feature>
<feature type="transmembrane region" description="Helical" evidence="10">
    <location>
        <begin position="7"/>
        <end position="34"/>
    </location>
</feature>
<keyword evidence="8 10" id="KW-0472">Membrane</keyword>
<keyword evidence="4" id="KW-0997">Cell inner membrane</keyword>
<evidence type="ECO:0000256" key="1">
    <source>
        <dbReference type="ARBA" id="ARBA00004651"/>
    </source>
</evidence>
<keyword evidence="12" id="KW-1185">Reference proteome</keyword>
<dbReference type="KEGG" id="kmn:HW532_16860"/>
<feature type="transmembrane region" description="Helical" evidence="10">
    <location>
        <begin position="189"/>
        <end position="210"/>
    </location>
</feature>
<proteinExistence type="inferred from homology"/>
<organism evidence="11 12">
    <name type="scientific">Kaustia mangrovi</name>
    <dbReference type="NCBI Taxonomy" id="2593653"/>
    <lineage>
        <taxon>Bacteria</taxon>
        <taxon>Pseudomonadati</taxon>
        <taxon>Pseudomonadota</taxon>
        <taxon>Alphaproteobacteria</taxon>
        <taxon>Hyphomicrobiales</taxon>
        <taxon>Parvibaculaceae</taxon>
        <taxon>Kaustia</taxon>
    </lineage>
</organism>
<dbReference type="PANTHER" id="PTHR11795:SF371">
    <property type="entry name" value="HIGH-AFFINITY BRANCHED-CHAIN AMINO ACID TRANSPORT SYSTEM PERMEASE PROTEIN LIVH"/>
    <property type="match status" value="1"/>
</dbReference>
<evidence type="ECO:0000256" key="7">
    <source>
        <dbReference type="ARBA" id="ARBA00022989"/>
    </source>
</evidence>
<dbReference type="GO" id="GO:0015190">
    <property type="term" value="F:L-leucine transmembrane transporter activity"/>
    <property type="evidence" value="ECO:0007669"/>
    <property type="project" value="TreeGrafter"/>
</dbReference>
<evidence type="ECO:0000256" key="5">
    <source>
        <dbReference type="ARBA" id="ARBA00022692"/>
    </source>
</evidence>
<dbReference type="GO" id="GO:0005304">
    <property type="term" value="F:L-valine transmembrane transporter activity"/>
    <property type="evidence" value="ECO:0007669"/>
    <property type="project" value="TreeGrafter"/>
</dbReference>
<dbReference type="EMBL" id="CP058214">
    <property type="protein sequence ID" value="QPC44219.1"/>
    <property type="molecule type" value="Genomic_DNA"/>
</dbReference>
<keyword evidence="3" id="KW-1003">Cell membrane</keyword>
<evidence type="ECO:0000256" key="4">
    <source>
        <dbReference type="ARBA" id="ARBA00022519"/>
    </source>
</evidence>
<keyword evidence="2" id="KW-0813">Transport</keyword>
<reference evidence="11 12" key="1">
    <citation type="submission" date="2020-06" db="EMBL/GenBank/DDBJ databases">
        <title>Genome sequence of 2 isolates from Red Sea Mangroves.</title>
        <authorList>
            <person name="Sefrji F."/>
            <person name="Michoud G."/>
            <person name="Merlino G."/>
            <person name="Daffonchio D."/>
        </authorList>
    </citation>
    <scope>NUCLEOTIDE SEQUENCE [LARGE SCALE GENOMIC DNA]</scope>
    <source>
        <strain evidence="11 12">R1DC25</strain>
    </source>
</reference>
<dbReference type="CDD" id="cd06582">
    <property type="entry name" value="TM_PBP1_LivH_like"/>
    <property type="match status" value="1"/>
</dbReference>
<feature type="transmembrane region" description="Helical" evidence="10">
    <location>
        <begin position="261"/>
        <end position="278"/>
    </location>
</feature>
<keyword evidence="5 10" id="KW-0812">Transmembrane</keyword>
<evidence type="ECO:0000256" key="3">
    <source>
        <dbReference type="ARBA" id="ARBA00022475"/>
    </source>
</evidence>
<gene>
    <name evidence="11" type="ORF">HW532_16860</name>
</gene>
<protein>
    <submittedName>
        <fullName evidence="11">Branched-chain amino acid ABC transporter permease</fullName>
    </submittedName>
</protein>
<dbReference type="GO" id="GO:1903806">
    <property type="term" value="P:L-isoleucine import across plasma membrane"/>
    <property type="evidence" value="ECO:0007669"/>
    <property type="project" value="TreeGrafter"/>
</dbReference>
<sequence>MSFGYLLNLAVNGAIEGSIIALGALALTLVFGIARFPNASAGDVITVGAYAGYGGQLASGGLMAAGVVSGMVGAAAISLAFYWFVFRKLAGRSAVYPLIASIGAAFLIRAAITFFLGHDQRVYDVPLTRAVALGPVRVVPTDLYLAAGALAALAVVFALLHMTPLGRRMRAVADNPDLARASGISARRVMTAMWLIAGAVSGLAGVLLGVKTVVMPEMGWDLLLPAFAATILGTIGNPVGAVVGGLLIGVAQELSTPFVGFTYKIGVGFLVLLLVLMVRPQGLFSGAERVR</sequence>
<dbReference type="Pfam" id="PF02653">
    <property type="entry name" value="BPD_transp_2"/>
    <property type="match status" value="1"/>
</dbReference>
<dbReference type="PANTHER" id="PTHR11795">
    <property type="entry name" value="BRANCHED-CHAIN AMINO ACID TRANSPORT SYSTEM PERMEASE PROTEIN LIVH"/>
    <property type="match status" value="1"/>
</dbReference>
<feature type="transmembrane region" description="Helical" evidence="10">
    <location>
        <begin position="222"/>
        <end position="249"/>
    </location>
</feature>
<dbReference type="GO" id="GO:0015808">
    <property type="term" value="P:L-alanine transport"/>
    <property type="evidence" value="ECO:0007669"/>
    <property type="project" value="TreeGrafter"/>
</dbReference>
<accession>A0A7S8HD85</accession>
<comment type="subcellular location">
    <subcellularLocation>
        <location evidence="1">Cell membrane</location>
        <topology evidence="1">Multi-pass membrane protein</topology>
    </subcellularLocation>
</comment>
<evidence type="ECO:0000256" key="9">
    <source>
        <dbReference type="ARBA" id="ARBA00037998"/>
    </source>
</evidence>
<name>A0A7S8HD85_9HYPH</name>
<feature type="transmembrane region" description="Helical" evidence="10">
    <location>
        <begin position="143"/>
        <end position="160"/>
    </location>
</feature>
<dbReference type="InterPro" id="IPR001851">
    <property type="entry name" value="ABC_transp_permease"/>
</dbReference>
<evidence type="ECO:0000313" key="12">
    <source>
        <dbReference type="Proteomes" id="UP000593594"/>
    </source>
</evidence>
<feature type="transmembrane region" description="Helical" evidence="10">
    <location>
        <begin position="62"/>
        <end position="86"/>
    </location>
</feature>